<protein>
    <submittedName>
        <fullName evidence="1">Uncharacterized protein</fullName>
    </submittedName>
</protein>
<dbReference type="EMBL" id="GGEC01090009">
    <property type="protein sequence ID" value="MBX70493.1"/>
    <property type="molecule type" value="Transcribed_RNA"/>
</dbReference>
<organism evidence="1">
    <name type="scientific">Rhizophora mucronata</name>
    <name type="common">Asiatic mangrove</name>
    <dbReference type="NCBI Taxonomy" id="61149"/>
    <lineage>
        <taxon>Eukaryota</taxon>
        <taxon>Viridiplantae</taxon>
        <taxon>Streptophyta</taxon>
        <taxon>Embryophyta</taxon>
        <taxon>Tracheophyta</taxon>
        <taxon>Spermatophyta</taxon>
        <taxon>Magnoliopsida</taxon>
        <taxon>eudicotyledons</taxon>
        <taxon>Gunneridae</taxon>
        <taxon>Pentapetalae</taxon>
        <taxon>rosids</taxon>
        <taxon>fabids</taxon>
        <taxon>Malpighiales</taxon>
        <taxon>Rhizophoraceae</taxon>
        <taxon>Rhizophora</taxon>
    </lineage>
</organism>
<dbReference type="AlphaFoldDB" id="A0A2P2QU10"/>
<reference evidence="1" key="1">
    <citation type="submission" date="2018-02" db="EMBL/GenBank/DDBJ databases">
        <title>Rhizophora mucronata_Transcriptome.</title>
        <authorList>
            <person name="Meera S.P."/>
            <person name="Sreeshan A."/>
            <person name="Augustine A."/>
        </authorList>
    </citation>
    <scope>NUCLEOTIDE SEQUENCE</scope>
    <source>
        <tissue evidence="1">Leaf</tissue>
    </source>
</reference>
<sequence length="31" mass="3559">MFNFLFLSFSFSITFFISALSLITPQTIILV</sequence>
<accession>A0A2P2QU10</accession>
<name>A0A2P2QU10_RHIMU</name>
<proteinExistence type="predicted"/>
<evidence type="ECO:0000313" key="1">
    <source>
        <dbReference type="EMBL" id="MBX70493.1"/>
    </source>
</evidence>